<gene>
    <name evidence="1" type="primary">ZMYND10_1</name>
    <name evidence="1" type="ORF">MS3_00003763</name>
</gene>
<organism evidence="1 2">
    <name type="scientific">Schistosoma haematobium</name>
    <name type="common">Blood fluke</name>
    <dbReference type="NCBI Taxonomy" id="6185"/>
    <lineage>
        <taxon>Eukaryota</taxon>
        <taxon>Metazoa</taxon>
        <taxon>Spiralia</taxon>
        <taxon>Lophotrochozoa</taxon>
        <taxon>Platyhelminthes</taxon>
        <taxon>Trematoda</taxon>
        <taxon>Digenea</taxon>
        <taxon>Strigeidida</taxon>
        <taxon>Schistosomatoidea</taxon>
        <taxon>Schistosomatidae</taxon>
        <taxon>Schistosoma</taxon>
    </lineage>
</organism>
<reference evidence="1" key="3">
    <citation type="submission" date="2021-06" db="EMBL/GenBank/DDBJ databases">
        <title>Chromosome-level genome assembly for S. haematobium.</title>
        <authorList>
            <person name="Stroehlein A.J."/>
        </authorList>
    </citation>
    <scope>NUCLEOTIDE SEQUENCE</scope>
</reference>
<dbReference type="RefSeq" id="XP_051071707.1">
    <property type="nucleotide sequence ID" value="XM_051211623.1"/>
</dbReference>
<dbReference type="AlphaFoldDB" id="A0A922LQS3"/>
<dbReference type="CTD" id="24594660"/>
<evidence type="ECO:0000313" key="2">
    <source>
        <dbReference type="Proteomes" id="UP000471633"/>
    </source>
</evidence>
<dbReference type="EMBL" id="AMPZ03000002">
    <property type="protein sequence ID" value="KAH9591510.1"/>
    <property type="molecule type" value="Genomic_DNA"/>
</dbReference>
<reference evidence="1" key="1">
    <citation type="journal article" date="2012" name="Nat. Genet.">
        <title>Whole-genome sequence of Schistosoma haematobium.</title>
        <authorList>
            <person name="Young N.D."/>
            <person name="Jex A.R."/>
            <person name="Li B."/>
            <person name="Liu S."/>
            <person name="Yang L."/>
            <person name="Xiong Z."/>
            <person name="Li Y."/>
            <person name="Cantacessi C."/>
            <person name="Hall R.S."/>
            <person name="Xu X."/>
            <person name="Chen F."/>
            <person name="Wu X."/>
            <person name="Zerlotini A."/>
            <person name="Oliveira G."/>
            <person name="Hofmann A."/>
            <person name="Zhang G."/>
            <person name="Fang X."/>
            <person name="Kang Y."/>
            <person name="Campbell B.E."/>
            <person name="Loukas A."/>
            <person name="Ranganathan S."/>
            <person name="Rollinson D."/>
            <person name="Rinaldi G."/>
            <person name="Brindley P.J."/>
            <person name="Yang H."/>
            <person name="Wang J."/>
            <person name="Wang J."/>
            <person name="Gasser R.B."/>
        </authorList>
    </citation>
    <scope>NUCLEOTIDE SEQUENCE</scope>
</reference>
<dbReference type="Proteomes" id="UP000471633">
    <property type="component" value="Unassembled WGS sequence"/>
</dbReference>
<sequence>MMLEYKGNEQFIIYSGEAEIFIRSMELVKYGDFGLERWFNYHGYLNKLNMQVSDTSNLKDLDRQYKVIEYEKGIKAITIVRHLFENCLNSDSGLPPSIGRRLLYTHDIPIILCQLLEQKPWIIIGYDKSNTQRRQHIWHENGSWIPYEKTSCVIHKPEAQVNINIMFIWIWLDKKPMI</sequence>
<evidence type="ECO:0000313" key="1">
    <source>
        <dbReference type="EMBL" id="KAH9591510.1"/>
    </source>
</evidence>
<accession>A0A922LQS3</accession>
<name>A0A922LQS3_SCHHA</name>
<dbReference type="GO" id="GO:0005737">
    <property type="term" value="C:cytoplasm"/>
    <property type="evidence" value="ECO:0007669"/>
    <property type="project" value="TreeGrafter"/>
</dbReference>
<reference evidence="1" key="4">
    <citation type="journal article" date="2022" name="PLoS Pathog.">
        <title>Chromosome-level genome of Schistosoma haematobium underpins genome-wide explorations of molecular variation.</title>
        <authorList>
            <person name="Stroehlein A.J."/>
            <person name="Korhonen P.K."/>
            <person name="Lee V.V."/>
            <person name="Ralph S.A."/>
            <person name="Mentink-Kane M."/>
            <person name="You H."/>
            <person name="McManus D.P."/>
            <person name="Tchuente L.T."/>
            <person name="Stothard J.R."/>
            <person name="Kaur P."/>
            <person name="Dudchenko O."/>
            <person name="Aiden E.L."/>
            <person name="Yang B."/>
            <person name="Yang H."/>
            <person name="Emery A.M."/>
            <person name="Webster B.L."/>
            <person name="Brindley P.J."/>
            <person name="Rollinson D."/>
            <person name="Chang B.C.H."/>
            <person name="Gasser R.B."/>
            <person name="Young N.D."/>
        </authorList>
    </citation>
    <scope>NUCLEOTIDE SEQUENCE</scope>
</reference>
<dbReference type="InterPro" id="IPR052298">
    <property type="entry name" value="ZMYND10"/>
</dbReference>
<dbReference type="GO" id="GO:0034451">
    <property type="term" value="C:centriolar satellite"/>
    <property type="evidence" value="ECO:0007669"/>
    <property type="project" value="TreeGrafter"/>
</dbReference>
<reference evidence="1" key="2">
    <citation type="journal article" date="2019" name="Gigascience">
        <title>High-quality Schistosoma haematobium genome achieved by single-molecule and long-range sequencing.</title>
        <authorList>
            <person name="Stroehlein A.J."/>
            <person name="Korhonen P.K."/>
            <person name="Chong T.M."/>
            <person name="Lim Y.L."/>
            <person name="Chan K.G."/>
            <person name="Webster B."/>
            <person name="Rollinson D."/>
            <person name="Brindley P.J."/>
            <person name="Gasser R.B."/>
            <person name="Young N.D."/>
        </authorList>
    </citation>
    <scope>NUCLEOTIDE SEQUENCE</scope>
</reference>
<protein>
    <submittedName>
        <fullName evidence="1">Zinc finger MYND domain-containing protein 10</fullName>
    </submittedName>
</protein>
<dbReference type="GO" id="GO:0036158">
    <property type="term" value="P:outer dynein arm assembly"/>
    <property type="evidence" value="ECO:0007669"/>
    <property type="project" value="TreeGrafter"/>
</dbReference>
<proteinExistence type="predicted"/>
<dbReference type="GO" id="GO:0036159">
    <property type="term" value="P:inner dynein arm assembly"/>
    <property type="evidence" value="ECO:0007669"/>
    <property type="project" value="TreeGrafter"/>
</dbReference>
<keyword evidence="2" id="KW-1185">Reference proteome</keyword>
<comment type="caution">
    <text evidence="1">The sequence shown here is derived from an EMBL/GenBank/DDBJ whole genome shotgun (WGS) entry which is preliminary data.</text>
</comment>
<dbReference type="GO" id="GO:0044458">
    <property type="term" value="P:motile cilium assembly"/>
    <property type="evidence" value="ECO:0007669"/>
    <property type="project" value="TreeGrafter"/>
</dbReference>
<dbReference type="PANTHER" id="PTHR13244">
    <property type="entry name" value="ZINC FINGER MYND DOMAIN CONTAINING PROTEIN 10"/>
    <property type="match status" value="1"/>
</dbReference>
<dbReference type="GeneID" id="24594660"/>
<dbReference type="PANTHER" id="PTHR13244:SF7">
    <property type="entry name" value="ZINC FINGER MYND DOMAIN-CONTAINING PROTEIN 10"/>
    <property type="match status" value="1"/>
</dbReference>